<evidence type="ECO:0000313" key="3">
    <source>
        <dbReference type="Proteomes" id="UP000029643"/>
    </source>
</evidence>
<evidence type="ECO:0000256" key="1">
    <source>
        <dbReference type="SAM" id="Phobius"/>
    </source>
</evidence>
<organism evidence="2 3">
    <name type="scientific">Algibacter lectus</name>
    <dbReference type="NCBI Taxonomy" id="221126"/>
    <lineage>
        <taxon>Bacteria</taxon>
        <taxon>Pseudomonadati</taxon>
        <taxon>Bacteroidota</taxon>
        <taxon>Flavobacteriia</taxon>
        <taxon>Flavobacteriales</taxon>
        <taxon>Flavobacteriaceae</taxon>
        <taxon>Algibacter</taxon>
    </lineage>
</organism>
<sequence>MYFAPPQTQNQKHKLLLAIGRTIIQLSVAFFSNKNVNKMRIEL</sequence>
<reference evidence="2 3" key="1">
    <citation type="journal article" date="2014" name="Genome Announc.">
        <title>Draft Genome Sequences of Marine Flavobacterium Algibacter lectus Strains SS8 and NR4.</title>
        <authorList>
            <person name="Takatani N."/>
            <person name="Nakanishi M."/>
            <person name="Meirelles P."/>
            <person name="Mino S."/>
            <person name="Suda W."/>
            <person name="Oshima K."/>
            <person name="Hattori M."/>
            <person name="Ohkuma M."/>
            <person name="Hosokawa M."/>
            <person name="Miyashita K."/>
            <person name="Thompson F.L."/>
            <person name="Niwa A."/>
            <person name="Sawabe T."/>
            <person name="Sawabe T."/>
        </authorList>
    </citation>
    <scope>NUCLEOTIDE SEQUENCE [LARGE SCALE GENOMIC DNA]</scope>
    <source>
        <strain evidence="3">JCM19274</strain>
    </source>
</reference>
<feature type="transmembrane region" description="Helical" evidence="1">
    <location>
        <begin position="15"/>
        <end position="33"/>
    </location>
</feature>
<gene>
    <name evidence="2" type="ORF">JCM19274_2770</name>
</gene>
<name>A0A090X1W0_9FLAO</name>
<dbReference type="EMBL" id="BBNU01000021">
    <property type="protein sequence ID" value="GAL82059.1"/>
    <property type="molecule type" value="Genomic_DNA"/>
</dbReference>
<accession>A0A090X1W0</accession>
<keyword evidence="1" id="KW-1133">Transmembrane helix</keyword>
<keyword evidence="1" id="KW-0812">Transmembrane</keyword>
<comment type="caution">
    <text evidence="2">The sequence shown here is derived from an EMBL/GenBank/DDBJ whole genome shotgun (WGS) entry which is preliminary data.</text>
</comment>
<dbReference type="Proteomes" id="UP000029643">
    <property type="component" value="Unassembled WGS sequence"/>
</dbReference>
<protein>
    <submittedName>
        <fullName evidence="2">Uncharacterized protein</fullName>
    </submittedName>
</protein>
<dbReference type="AlphaFoldDB" id="A0A090X1W0"/>
<keyword evidence="1" id="KW-0472">Membrane</keyword>
<proteinExistence type="predicted"/>
<evidence type="ECO:0000313" key="2">
    <source>
        <dbReference type="EMBL" id="GAL82059.1"/>
    </source>
</evidence>